<organism evidence="1 2">
    <name type="scientific">Cotesia glomerata</name>
    <name type="common">Lepidopteran parasitic wasp</name>
    <name type="synonym">Apanteles glomeratus</name>
    <dbReference type="NCBI Taxonomy" id="32391"/>
    <lineage>
        <taxon>Eukaryota</taxon>
        <taxon>Metazoa</taxon>
        <taxon>Ecdysozoa</taxon>
        <taxon>Arthropoda</taxon>
        <taxon>Hexapoda</taxon>
        <taxon>Insecta</taxon>
        <taxon>Pterygota</taxon>
        <taxon>Neoptera</taxon>
        <taxon>Endopterygota</taxon>
        <taxon>Hymenoptera</taxon>
        <taxon>Apocrita</taxon>
        <taxon>Ichneumonoidea</taxon>
        <taxon>Braconidae</taxon>
        <taxon>Microgastrinae</taxon>
        <taxon>Cotesia</taxon>
    </lineage>
</organism>
<evidence type="ECO:0000313" key="1">
    <source>
        <dbReference type="EMBL" id="KAH0568707.1"/>
    </source>
</evidence>
<dbReference type="AlphaFoldDB" id="A0AAV7JA46"/>
<dbReference type="EMBL" id="JAHXZJ010000001">
    <property type="protein sequence ID" value="KAH0568707.1"/>
    <property type="molecule type" value="Genomic_DNA"/>
</dbReference>
<keyword evidence="2" id="KW-1185">Reference proteome</keyword>
<reference evidence="1 2" key="1">
    <citation type="journal article" date="2021" name="J. Hered.">
        <title>A chromosome-level genome assembly of the parasitoid wasp, Cotesia glomerata (Hymenoptera: Braconidae).</title>
        <authorList>
            <person name="Pinto B.J."/>
            <person name="Weis J.J."/>
            <person name="Gamble T."/>
            <person name="Ode P.J."/>
            <person name="Paul R."/>
            <person name="Zaspel J.M."/>
        </authorList>
    </citation>
    <scope>NUCLEOTIDE SEQUENCE [LARGE SCALE GENOMIC DNA]</scope>
    <source>
        <strain evidence="1">CgM1</strain>
    </source>
</reference>
<name>A0AAV7JA46_COTGL</name>
<protein>
    <submittedName>
        <fullName evidence="1">Uncharacterized protein</fullName>
    </submittedName>
</protein>
<proteinExistence type="predicted"/>
<sequence>MVPCACGIALSKTWIFAGENRVTEDIGSTPLRRVPDIWVLYAKVRVALCSTCFATTPLHIHLLVQVLSLCMCVQYVYIRRDRSASGHPKWHQYLMGSALVSISLDYTLDLHLWSSLSLSFQVGGPKGSSG</sequence>
<accession>A0AAV7JA46</accession>
<gene>
    <name evidence="1" type="ORF">KQX54_021397</name>
</gene>
<evidence type="ECO:0000313" key="2">
    <source>
        <dbReference type="Proteomes" id="UP000826195"/>
    </source>
</evidence>
<comment type="caution">
    <text evidence="1">The sequence shown here is derived from an EMBL/GenBank/DDBJ whole genome shotgun (WGS) entry which is preliminary data.</text>
</comment>
<dbReference type="Proteomes" id="UP000826195">
    <property type="component" value="Unassembled WGS sequence"/>
</dbReference>